<evidence type="ECO:0008006" key="3">
    <source>
        <dbReference type="Google" id="ProtNLM"/>
    </source>
</evidence>
<reference evidence="1 2" key="1">
    <citation type="submission" date="2019-03" db="EMBL/GenBank/DDBJ databases">
        <title>An improved genome assembly of the fluke Schistosoma japonicum.</title>
        <authorList>
            <person name="Hu W."/>
            <person name="Luo F."/>
            <person name="Yin M."/>
            <person name="Mo X."/>
            <person name="Sun C."/>
            <person name="Wu Q."/>
            <person name="Zhu B."/>
            <person name="Xiang M."/>
            <person name="Wang J."/>
            <person name="Wang Y."/>
            <person name="Zhang T."/>
            <person name="Xu B."/>
            <person name="Zheng H."/>
            <person name="Feng Z."/>
        </authorList>
    </citation>
    <scope>NUCLEOTIDE SEQUENCE [LARGE SCALE GENOMIC DNA]</scope>
    <source>
        <strain evidence="1">HuSjv2</strain>
        <tissue evidence="1">Worms</tissue>
    </source>
</reference>
<dbReference type="AlphaFoldDB" id="A0A4Z2D3M0"/>
<evidence type="ECO:0000313" key="1">
    <source>
        <dbReference type="EMBL" id="TNN11049.1"/>
    </source>
</evidence>
<dbReference type="STRING" id="6182.A0A4Z2D3M0"/>
<keyword evidence="2" id="KW-1185">Reference proteome</keyword>
<protein>
    <recommendedName>
        <fullName evidence="3">Apple domain-containing protein</fullName>
    </recommendedName>
</protein>
<evidence type="ECO:0000313" key="2">
    <source>
        <dbReference type="Proteomes" id="UP000311919"/>
    </source>
</evidence>
<dbReference type="EMBL" id="SKCS01000324">
    <property type="protein sequence ID" value="TNN11049.1"/>
    <property type="molecule type" value="Genomic_DNA"/>
</dbReference>
<dbReference type="Proteomes" id="UP000311919">
    <property type="component" value="Unassembled WGS sequence"/>
</dbReference>
<sequence length="244" mass="29086">MHLGVTKEFCEANRICTNYGKQLNQHSYLIGKHFVEIINFTQNQSFWTKINQINLLDIKNSNFTEKIYWLDEMNKHYDHEKLESDLQSYLMKGIITFNGKYIAYYNATDRMLQTTSLHHNNLLDIICEIECNKNNTSTINQTKKIDQNYENFIKYKRYHKCSYRNNTDLLSPNQYFDGCNSQSFVNNKFLCAYSCTKDEYCPRFYFNNSTNHCILTHYTASPIPYSYKEENGEWECYSVVDNEE</sequence>
<dbReference type="OrthoDB" id="6274103at2759"/>
<proteinExistence type="predicted"/>
<comment type="caution">
    <text evidence="1">The sequence shown here is derived from an EMBL/GenBank/DDBJ whole genome shotgun (WGS) entry which is preliminary data.</text>
</comment>
<name>A0A4Z2D3M0_SCHJA</name>
<gene>
    <name evidence="1" type="ORF">EWB00_004923</name>
</gene>
<organism evidence="1 2">
    <name type="scientific">Schistosoma japonicum</name>
    <name type="common">Blood fluke</name>
    <dbReference type="NCBI Taxonomy" id="6182"/>
    <lineage>
        <taxon>Eukaryota</taxon>
        <taxon>Metazoa</taxon>
        <taxon>Spiralia</taxon>
        <taxon>Lophotrochozoa</taxon>
        <taxon>Platyhelminthes</taxon>
        <taxon>Trematoda</taxon>
        <taxon>Digenea</taxon>
        <taxon>Strigeidida</taxon>
        <taxon>Schistosomatoidea</taxon>
        <taxon>Schistosomatidae</taxon>
        <taxon>Schistosoma</taxon>
    </lineage>
</organism>
<accession>A0A4Z2D3M0</accession>